<dbReference type="EC" id="5.99.1.4" evidence="1"/>
<dbReference type="GO" id="GO:0018845">
    <property type="term" value="F:2-hydroxychromene-2-carboxylate isomerase activity"/>
    <property type="evidence" value="ECO:0007669"/>
    <property type="project" value="UniProtKB-UniRule"/>
</dbReference>
<accession>A0A1U7DGZ7</accession>
<dbReference type="AlphaFoldDB" id="A0A1U7DGZ7"/>
<dbReference type="EMBL" id="CP019124">
    <property type="protein sequence ID" value="APX89246.1"/>
    <property type="molecule type" value="Genomic_DNA"/>
</dbReference>
<dbReference type="CDD" id="cd03022">
    <property type="entry name" value="DsbA_HCCA_Iso"/>
    <property type="match status" value="1"/>
</dbReference>
<dbReference type="GO" id="GO:0004364">
    <property type="term" value="F:glutathione transferase activity"/>
    <property type="evidence" value="ECO:0007669"/>
    <property type="project" value="TreeGrafter"/>
</dbReference>
<organism evidence="2 3">
    <name type="scientific">Brevirhabdus pacifica</name>
    <dbReference type="NCBI Taxonomy" id="1267768"/>
    <lineage>
        <taxon>Bacteria</taxon>
        <taxon>Pseudomonadati</taxon>
        <taxon>Pseudomonadota</taxon>
        <taxon>Alphaproteobacteria</taxon>
        <taxon>Rhodobacterales</taxon>
        <taxon>Paracoccaceae</taxon>
        <taxon>Brevirhabdus</taxon>
    </lineage>
</organism>
<dbReference type="InterPro" id="IPR051924">
    <property type="entry name" value="GST_Kappa/NadH"/>
</dbReference>
<comment type="catalytic activity">
    <reaction evidence="1">
        <text>2-hydroxychromene-2-carboxylate = (3E)-4-(2-hydroxyphenyl)-2-oxobut-3-enoate</text>
        <dbReference type="Rhea" id="RHEA:27401"/>
        <dbReference type="ChEBI" id="CHEBI:59350"/>
        <dbReference type="ChEBI" id="CHEBI:59353"/>
        <dbReference type="EC" id="5.99.1.4"/>
    </reaction>
</comment>
<name>A0A1U7DGZ7_9RHOB</name>
<comment type="similarity">
    <text evidence="1">Belongs to the GST superfamily. NadH family.</text>
</comment>
<dbReference type="GO" id="GO:0006749">
    <property type="term" value="P:glutathione metabolic process"/>
    <property type="evidence" value="ECO:0007669"/>
    <property type="project" value="TreeGrafter"/>
</dbReference>
<dbReference type="Gene3D" id="3.40.30.10">
    <property type="entry name" value="Glutaredoxin"/>
    <property type="match status" value="1"/>
</dbReference>
<gene>
    <name evidence="2" type="ORF">BV394_05540</name>
</gene>
<evidence type="ECO:0000256" key="1">
    <source>
        <dbReference type="PIRNR" id="PIRNR006386"/>
    </source>
</evidence>
<dbReference type="InterPro" id="IPR036249">
    <property type="entry name" value="Thioredoxin-like_sf"/>
</dbReference>
<dbReference type="PIRSF" id="PIRSF006386">
    <property type="entry name" value="HCCAis_GSTk"/>
    <property type="match status" value="1"/>
</dbReference>
<evidence type="ECO:0000313" key="3">
    <source>
        <dbReference type="Proteomes" id="UP000187266"/>
    </source>
</evidence>
<evidence type="ECO:0000313" key="2">
    <source>
        <dbReference type="EMBL" id="APX89246.1"/>
    </source>
</evidence>
<accession>A0A2M9DED5</accession>
<sequence length="204" mass="22224">MPHVDYYFATISPFAYLAGTRLEEIADRHGASISYKPVDLMGLFGRTGGTKPAERHASRQEYRLQELRRQAAETGLPINLKPAFFPTNMAPSSYAIIAAQAEKQKGAAPGGDMGRLVHGVMRACWAEEKNIAEDDVIRACLKDAGFDPALADSGLLSGAETYAANLEEASERGVFGSPFYIADGDERFWGQDRLDALDRHLANG</sequence>
<dbReference type="GO" id="GO:1901170">
    <property type="term" value="P:naphthalene catabolic process"/>
    <property type="evidence" value="ECO:0007669"/>
    <property type="project" value="InterPro"/>
</dbReference>
<protein>
    <recommendedName>
        <fullName evidence="1">2-hydroxychromene-2-carboxylate isomerase</fullName>
        <ecNumber evidence="1">5.99.1.4</ecNumber>
    </recommendedName>
</protein>
<dbReference type="PANTHER" id="PTHR42943:SF2">
    <property type="entry name" value="GLUTATHIONE S-TRANSFERASE KAPPA 1"/>
    <property type="match status" value="1"/>
</dbReference>
<dbReference type="OrthoDB" id="5244108at2"/>
<dbReference type="SUPFAM" id="SSF52833">
    <property type="entry name" value="Thioredoxin-like"/>
    <property type="match status" value="1"/>
</dbReference>
<dbReference type="RefSeq" id="WP_076979269.1">
    <property type="nucleotide sequence ID" value="NZ_CP019124.1"/>
</dbReference>
<keyword evidence="1 2" id="KW-0413">Isomerase</keyword>
<dbReference type="Pfam" id="PF01323">
    <property type="entry name" value="DSBA"/>
    <property type="match status" value="1"/>
</dbReference>
<dbReference type="PANTHER" id="PTHR42943">
    <property type="entry name" value="GLUTATHIONE S-TRANSFERASE KAPPA"/>
    <property type="match status" value="1"/>
</dbReference>
<dbReference type="InterPro" id="IPR014440">
    <property type="entry name" value="HCCAis_GSTk"/>
</dbReference>
<dbReference type="InterPro" id="IPR044087">
    <property type="entry name" value="NahD-like"/>
</dbReference>
<dbReference type="GO" id="GO:0004602">
    <property type="term" value="F:glutathione peroxidase activity"/>
    <property type="evidence" value="ECO:0007669"/>
    <property type="project" value="TreeGrafter"/>
</dbReference>
<proteinExistence type="inferred from homology"/>
<dbReference type="STRING" id="1267768.BV394_05540"/>
<keyword evidence="3" id="KW-1185">Reference proteome</keyword>
<reference evidence="2 3" key="1">
    <citation type="submission" date="2017-01" db="EMBL/GenBank/DDBJ databases">
        <title>Genomic analysis of Xuhuaishuia manganoxidans DY6-4.</title>
        <authorList>
            <person name="Wang X."/>
        </authorList>
    </citation>
    <scope>NUCLEOTIDE SEQUENCE [LARGE SCALE GENOMIC DNA]</scope>
    <source>
        <strain evidence="2 3">DY6-4</strain>
    </source>
</reference>
<dbReference type="InterPro" id="IPR001853">
    <property type="entry name" value="DSBA-like_thioredoxin_dom"/>
</dbReference>
<dbReference type="Proteomes" id="UP000187266">
    <property type="component" value="Chromosome"/>
</dbReference>